<dbReference type="EMBL" id="LR031572">
    <property type="protein sequence ID" value="VDC84051.1"/>
    <property type="molecule type" value="Genomic_DNA"/>
</dbReference>
<protein>
    <recommendedName>
        <fullName evidence="2">FMN-dependent dehydrogenase domain-containing protein</fullName>
    </recommendedName>
</protein>
<accession>A0A3P6AIL4</accession>
<sequence>MISPQLKNFGGFFPTEVQPVVQVVRGRIPVLFDGGVRRGTDVFKALALGAQAVLVSF</sequence>
<proteinExistence type="predicted"/>
<organism evidence="3">
    <name type="scientific">Brassica campestris</name>
    <name type="common">Field mustard</name>
    <dbReference type="NCBI Taxonomy" id="3711"/>
    <lineage>
        <taxon>Eukaryota</taxon>
        <taxon>Viridiplantae</taxon>
        <taxon>Streptophyta</taxon>
        <taxon>Embryophyta</taxon>
        <taxon>Tracheophyta</taxon>
        <taxon>Spermatophyta</taxon>
        <taxon>Magnoliopsida</taxon>
        <taxon>eudicotyledons</taxon>
        <taxon>Gunneridae</taxon>
        <taxon>Pentapetalae</taxon>
        <taxon>rosids</taxon>
        <taxon>malvids</taxon>
        <taxon>Brassicales</taxon>
        <taxon>Brassicaceae</taxon>
        <taxon>Brassiceae</taxon>
        <taxon>Brassica</taxon>
    </lineage>
</organism>
<dbReference type="AlphaFoldDB" id="A0A3P6AIL4"/>
<dbReference type="InterPro" id="IPR013785">
    <property type="entry name" value="Aldolase_TIM"/>
</dbReference>
<dbReference type="Pfam" id="PF01070">
    <property type="entry name" value="FMN_dh"/>
    <property type="match status" value="1"/>
</dbReference>
<comment type="cofactor">
    <cofactor evidence="1">
        <name>FMN</name>
        <dbReference type="ChEBI" id="CHEBI:58210"/>
    </cofactor>
</comment>
<evidence type="ECO:0000313" key="3">
    <source>
        <dbReference type="EMBL" id="VDC84051.1"/>
    </source>
</evidence>
<dbReference type="GO" id="GO:0016491">
    <property type="term" value="F:oxidoreductase activity"/>
    <property type="evidence" value="ECO:0007669"/>
    <property type="project" value="InterPro"/>
</dbReference>
<evidence type="ECO:0000259" key="2">
    <source>
        <dbReference type="Pfam" id="PF01070"/>
    </source>
</evidence>
<reference evidence="3" key="1">
    <citation type="submission" date="2018-11" db="EMBL/GenBank/DDBJ databases">
        <authorList>
            <consortium name="Genoscope - CEA"/>
            <person name="William W."/>
        </authorList>
    </citation>
    <scope>NUCLEOTIDE SEQUENCE</scope>
</reference>
<gene>
    <name evidence="3" type="ORF">BRAA03T15269Z</name>
</gene>
<name>A0A3P6AIL4_BRACM</name>
<evidence type="ECO:0000256" key="1">
    <source>
        <dbReference type="ARBA" id="ARBA00001917"/>
    </source>
</evidence>
<dbReference type="SUPFAM" id="SSF51395">
    <property type="entry name" value="FMN-linked oxidoreductases"/>
    <property type="match status" value="1"/>
</dbReference>
<feature type="domain" description="FMN-dependent dehydrogenase" evidence="2">
    <location>
        <begin position="18"/>
        <end position="55"/>
    </location>
</feature>
<dbReference type="InterPro" id="IPR000262">
    <property type="entry name" value="FMN-dep_DH"/>
</dbReference>
<dbReference type="PANTHER" id="PTHR10578">
    <property type="entry name" value="S -2-HYDROXY-ACID OXIDASE-RELATED"/>
    <property type="match status" value="1"/>
</dbReference>
<dbReference type="PANTHER" id="PTHR10578:SF67">
    <property type="entry name" value="PEROXISOMAL (S)-2-HYDROXYACID OXIDASE GLO3"/>
    <property type="match status" value="1"/>
</dbReference>
<dbReference type="Gene3D" id="3.20.20.70">
    <property type="entry name" value="Aldolase class I"/>
    <property type="match status" value="1"/>
</dbReference>